<reference evidence="3" key="1">
    <citation type="submission" date="2025-08" db="UniProtKB">
        <authorList>
            <consortium name="RefSeq"/>
        </authorList>
    </citation>
    <scope>IDENTIFICATION</scope>
</reference>
<gene>
    <name evidence="3" type="primary">LOC100649728</name>
</gene>
<dbReference type="RefSeq" id="XP_048261722.1">
    <property type="nucleotide sequence ID" value="XM_048405765.1"/>
</dbReference>
<evidence type="ECO:0000256" key="1">
    <source>
        <dbReference type="SAM" id="Phobius"/>
    </source>
</evidence>
<name>A0A9C6W4T4_BOMTE</name>
<feature type="transmembrane region" description="Helical" evidence="1">
    <location>
        <begin position="848"/>
        <end position="870"/>
    </location>
</feature>
<evidence type="ECO:0000313" key="2">
    <source>
        <dbReference type="Proteomes" id="UP000835206"/>
    </source>
</evidence>
<protein>
    <submittedName>
        <fullName evidence="3">Uncharacterized protein LOC100649728 isoform X1</fullName>
    </submittedName>
</protein>
<dbReference type="OrthoDB" id="7616628at2759"/>
<keyword evidence="2" id="KW-1185">Reference proteome</keyword>
<keyword evidence="1" id="KW-0812">Transmembrane</keyword>
<keyword evidence="1" id="KW-1133">Transmembrane helix</keyword>
<dbReference type="AlphaFoldDB" id="A0A9C6W4T4"/>
<dbReference type="Proteomes" id="UP000835206">
    <property type="component" value="Chromosome 5"/>
</dbReference>
<accession>A0A9C6W4T4</accession>
<proteinExistence type="predicted"/>
<keyword evidence="1" id="KW-0472">Membrane</keyword>
<dbReference type="GeneID" id="100649728"/>
<sequence length="924" mass="107932">MHDCFNMAYQDNANALQLHIKINSENLLPVSQKYNAGSLRIPADPSWPKIPQRKLTNDGDTIEPPCIVKLSGTPRSRTIVQTSLNQSPKSTVTKDSAYSSFHHQKTTSSMYTLRKFPGYIDPRFKNRVTNIKKNQVTSTESLQKEVDQSNVTTFTEHLHTEETEKLMPEREQTKIEKGQKLHEEKEIKSTQNYMANHILDINKELQLEKTHCTKNSELKRQDYISEGSNKNEITAKDKCVKNVNSFEHISKSIVNDANTQVDITSMPVQESNGQLFFVLDKKLQSHPLSAITVPQEYVNQCYNVQLPILAMQVSTTGTSNVIQQCINHSEYQNQIKTPSLRKEESEHHIHSNQTQNKSTFLINNIEEKDIYERKNTLVVQSNALEENRKSCFTPDFPENSAVSEKLPNLNIQKERQESSDSEYYIPDINKRNIHNNVLQCLKMRKMTCDASGEETTDSEIIRKRIIFKKEFIDTNESTKKGNNINTDAIHDDIKALAHNHDKVNYISKNTDQNQSLYQNYKIGICETKGRNKSEQYLSSKRNRCTRKLCRNSEPYITFKQKKTSAKFSRKARSYFQKNSHSALVDSDYTLVWPNFQYNKYKRNHTNIHKFSKYKARNMSQHFYSVPTHKRNTNTQISNVSNLIEQNYLQSNKHIDSRQEVTKSLSRACLQREHYKYEISPRSNTDDKFERSKGISPKTQELLNKSYWEYYNRLRHKIKNTSSIEQQYSYNLTMDTPEERNKGKVNEVYDQELRSQLEVNPELRTLKQCTALSTMINKALDSNLESNIVQTEQLYINDNMKTSLNHIVSAQNSNTKKISYLTTDESVTNKVRCNGYKTNDKKFLELKSIIFFGGMMYILIIFLPMLYDYFYYEEYDDYYENLSYLELVVEYIFSSFKEAFGGVFNGLKQIFFYPKKMHRRDKKVL</sequence>
<organism evidence="2 3">
    <name type="scientific">Bombus terrestris</name>
    <name type="common">Buff-tailed bumblebee</name>
    <name type="synonym">Apis terrestris</name>
    <dbReference type="NCBI Taxonomy" id="30195"/>
    <lineage>
        <taxon>Eukaryota</taxon>
        <taxon>Metazoa</taxon>
        <taxon>Ecdysozoa</taxon>
        <taxon>Arthropoda</taxon>
        <taxon>Hexapoda</taxon>
        <taxon>Insecta</taxon>
        <taxon>Pterygota</taxon>
        <taxon>Neoptera</taxon>
        <taxon>Endopterygota</taxon>
        <taxon>Hymenoptera</taxon>
        <taxon>Apocrita</taxon>
        <taxon>Aculeata</taxon>
        <taxon>Apoidea</taxon>
        <taxon>Anthophila</taxon>
        <taxon>Apidae</taxon>
        <taxon>Bombus</taxon>
        <taxon>Bombus</taxon>
    </lineage>
</organism>
<evidence type="ECO:0000313" key="3">
    <source>
        <dbReference type="RefSeq" id="XP_048261722.1"/>
    </source>
</evidence>